<dbReference type="Pfam" id="PF00550">
    <property type="entry name" value="PP-binding"/>
    <property type="match status" value="1"/>
</dbReference>
<keyword evidence="1" id="KW-0808">Transferase</keyword>
<dbReference type="InterPro" id="IPR002123">
    <property type="entry name" value="Plipid/glycerol_acylTrfase"/>
</dbReference>
<dbReference type="EMBL" id="LRPX01000080">
    <property type="protein sequence ID" value="KXA13248.1"/>
    <property type="molecule type" value="Genomic_DNA"/>
</dbReference>
<evidence type="ECO:0000256" key="2">
    <source>
        <dbReference type="ARBA" id="ARBA00023315"/>
    </source>
</evidence>
<reference evidence="5" key="1">
    <citation type="submission" date="2016-01" db="EMBL/GenBank/DDBJ databases">
        <authorList>
            <person name="Mitreva M."/>
            <person name="Pepin K.H."/>
            <person name="Mihindukulasuriya K.A."/>
            <person name="Fulton R."/>
            <person name="Fronick C."/>
            <person name="O'Laughlin M."/>
            <person name="Miner T."/>
            <person name="Herter B."/>
            <person name="Rosa B.A."/>
            <person name="Cordes M."/>
            <person name="Tomlinson C."/>
            <person name="Wollam A."/>
            <person name="Palsikar V.B."/>
            <person name="Mardis E.R."/>
            <person name="Wilson R.K."/>
        </authorList>
    </citation>
    <scope>NUCLEOTIDE SEQUENCE [LARGE SCALE GENOMIC DNA]</scope>
    <source>
        <strain evidence="5">CMW8396</strain>
    </source>
</reference>
<evidence type="ECO:0000259" key="3">
    <source>
        <dbReference type="PROSITE" id="PS50075"/>
    </source>
</evidence>
<dbReference type="CDD" id="cd07989">
    <property type="entry name" value="LPLAT_AGPAT-like"/>
    <property type="match status" value="1"/>
</dbReference>
<dbReference type="Pfam" id="PF01553">
    <property type="entry name" value="Acyltransferase"/>
    <property type="match status" value="1"/>
</dbReference>
<dbReference type="GO" id="GO:0006654">
    <property type="term" value="P:phosphatidic acid biosynthetic process"/>
    <property type="evidence" value="ECO:0007669"/>
    <property type="project" value="TreeGrafter"/>
</dbReference>
<dbReference type="PATRIC" id="fig|134605.3.peg.1476"/>
<dbReference type="Proteomes" id="UP000070617">
    <property type="component" value="Unassembled WGS sequence"/>
</dbReference>
<keyword evidence="5" id="KW-1185">Reference proteome</keyword>
<dbReference type="RefSeq" id="WP_147366768.1">
    <property type="nucleotide sequence ID" value="NZ_KQ956565.1"/>
</dbReference>
<dbReference type="GO" id="GO:0003841">
    <property type="term" value="F:1-acylglycerol-3-phosphate O-acyltransferase activity"/>
    <property type="evidence" value="ECO:0007669"/>
    <property type="project" value="TreeGrafter"/>
</dbReference>
<dbReference type="PANTHER" id="PTHR10434:SF11">
    <property type="entry name" value="1-ACYL-SN-GLYCEROL-3-PHOSPHATE ACYLTRANSFERASE"/>
    <property type="match status" value="1"/>
</dbReference>
<dbReference type="SUPFAM" id="SSF69593">
    <property type="entry name" value="Glycerol-3-phosphate (1)-acyltransferase"/>
    <property type="match status" value="1"/>
</dbReference>
<name>A0A133NAD0_9FUSO</name>
<dbReference type="Gene3D" id="1.10.1200.10">
    <property type="entry name" value="ACP-like"/>
    <property type="match status" value="1"/>
</dbReference>
<feature type="non-terminal residue" evidence="4">
    <location>
        <position position="1"/>
    </location>
</feature>
<feature type="domain" description="Carrier" evidence="3">
    <location>
        <begin position="66"/>
        <end position="142"/>
    </location>
</feature>
<evidence type="ECO:0000313" key="4">
    <source>
        <dbReference type="EMBL" id="KXA13248.1"/>
    </source>
</evidence>
<dbReference type="SUPFAM" id="SSF47336">
    <property type="entry name" value="ACP-like"/>
    <property type="match status" value="1"/>
</dbReference>
<dbReference type="PROSITE" id="PS50075">
    <property type="entry name" value="CARRIER"/>
    <property type="match status" value="1"/>
</dbReference>
<protein>
    <submittedName>
        <fullName evidence="4">Putative acyl carrier protein</fullName>
    </submittedName>
</protein>
<dbReference type="InterPro" id="IPR036736">
    <property type="entry name" value="ACP-like_sf"/>
</dbReference>
<accession>A0A133NAD0</accession>
<evidence type="ECO:0000256" key="1">
    <source>
        <dbReference type="ARBA" id="ARBA00022679"/>
    </source>
</evidence>
<sequence length="368" mass="42774">PKSRRPKSHPKWEVIDKYNKQAPDYRKVLDTIIVPNEFPKTKIGKIRRFMVPAVLENIGKEEVVTEEPSTEEYTIIKEYLSTSKGRTVVPQAHLELDLGMDSLDMIEFISFLGSRFGMVVQNETILENSTVESIAAYVEKHRGEDKIEDVNWKEILNKETEIKLPYYGIFARIGKLLNYLLFWTYFRIEIQEREYLEKKPTIYVGNHQSFLDVALIARAFPTSILKNCFFMAKGIHFKSFFMKFFAKQGNVVLLDINENITEVLQTMAKVLREGKSILIFPEGVRTRDGKLNSFKKSFAILAKELDVDVQAFVIQGAYELFPTSARMPKMGKVHLEILPRFSPKDMTYEEITQEARNQIEKRLNQKHD</sequence>
<dbReference type="STRING" id="134605.HMPREF3206_01493"/>
<evidence type="ECO:0000313" key="5">
    <source>
        <dbReference type="Proteomes" id="UP000070617"/>
    </source>
</evidence>
<proteinExistence type="predicted"/>
<dbReference type="AlphaFoldDB" id="A0A133NAD0"/>
<organism evidence="4 5">
    <name type="scientific">Fusobacterium equinum</name>
    <dbReference type="NCBI Taxonomy" id="134605"/>
    <lineage>
        <taxon>Bacteria</taxon>
        <taxon>Fusobacteriati</taxon>
        <taxon>Fusobacteriota</taxon>
        <taxon>Fusobacteriia</taxon>
        <taxon>Fusobacteriales</taxon>
        <taxon>Fusobacteriaceae</taxon>
        <taxon>Fusobacterium</taxon>
    </lineage>
</organism>
<keyword evidence="2" id="KW-0012">Acyltransferase</keyword>
<comment type="caution">
    <text evidence="4">The sequence shown here is derived from an EMBL/GenBank/DDBJ whole genome shotgun (WGS) entry which is preliminary data.</text>
</comment>
<dbReference type="SMART" id="SM00563">
    <property type="entry name" value="PlsC"/>
    <property type="match status" value="1"/>
</dbReference>
<dbReference type="PANTHER" id="PTHR10434">
    <property type="entry name" value="1-ACYL-SN-GLYCEROL-3-PHOSPHATE ACYLTRANSFERASE"/>
    <property type="match status" value="1"/>
</dbReference>
<dbReference type="InterPro" id="IPR009081">
    <property type="entry name" value="PP-bd_ACP"/>
</dbReference>
<gene>
    <name evidence="4" type="ORF">HMPREF3206_01493</name>
</gene>